<dbReference type="CDD" id="cd00736">
    <property type="entry name" value="lambda_lys-like"/>
    <property type="match status" value="1"/>
</dbReference>
<dbReference type="SUPFAM" id="SSF53955">
    <property type="entry name" value="Lysozyme-like"/>
    <property type="match status" value="1"/>
</dbReference>
<dbReference type="OrthoDB" id="8660079at2"/>
<sequence>MARISAQDAGGTNVTAFLDMLARSELGPALLAASDDGYNVIVGSTPAAPLLFRSYADHPRQLIALPKLGIKSTAAGRYQLLMRYYDAYRRQLGLANFSPVNQDRIALQQIRERRALDDIKAGRLESAISKCRNIWASLPGAGYGQHEHSLTTLQAAYIAAGGQVA</sequence>
<gene>
    <name evidence="1" type="ORF">DAI18_17785</name>
</gene>
<dbReference type="HAMAP" id="MF_04109">
    <property type="entry name" value="ENDOLYSIN_LAMBDA"/>
    <property type="match status" value="1"/>
</dbReference>
<name>A0A2S0PE81_9NEIS</name>
<reference evidence="1 2" key="1">
    <citation type="submission" date="2018-04" db="EMBL/GenBank/DDBJ databases">
        <title>Denitrifier Microvirgula.</title>
        <authorList>
            <person name="Anderson E."/>
            <person name="Jang J."/>
            <person name="Ishii S."/>
        </authorList>
    </citation>
    <scope>NUCLEOTIDE SEQUENCE [LARGE SCALE GENOMIC DNA]</scope>
    <source>
        <strain evidence="1 2">BE2.4</strain>
    </source>
</reference>
<dbReference type="KEGG" id="maer:DAI18_17785"/>
<dbReference type="GO" id="GO:0003796">
    <property type="term" value="F:lysozyme activity"/>
    <property type="evidence" value="ECO:0007669"/>
    <property type="project" value="InterPro"/>
</dbReference>
<dbReference type="InterPro" id="IPR023346">
    <property type="entry name" value="Lysozyme-like_dom_sf"/>
</dbReference>
<dbReference type="AlphaFoldDB" id="A0A2S0PE81"/>
<dbReference type="InterPro" id="IPR034691">
    <property type="entry name" value="Endolysin_lambda_type"/>
</dbReference>
<evidence type="ECO:0000313" key="2">
    <source>
        <dbReference type="Proteomes" id="UP000244173"/>
    </source>
</evidence>
<dbReference type="Gene3D" id="1.10.530.10">
    <property type="match status" value="1"/>
</dbReference>
<dbReference type="EMBL" id="CP028519">
    <property type="protein sequence ID" value="AVY95686.1"/>
    <property type="molecule type" value="Genomic_DNA"/>
</dbReference>
<keyword evidence="1" id="KW-0378">Hydrolase</keyword>
<keyword evidence="2" id="KW-1185">Reference proteome</keyword>
<dbReference type="GO" id="GO:0009253">
    <property type="term" value="P:peptidoglycan catabolic process"/>
    <property type="evidence" value="ECO:0007669"/>
    <property type="project" value="InterPro"/>
</dbReference>
<protein>
    <submittedName>
        <fullName evidence="1">Glycoside hydrolase</fullName>
    </submittedName>
</protein>
<organism evidence="1 2">
    <name type="scientific">Microvirgula aerodenitrificans</name>
    <dbReference type="NCBI Taxonomy" id="57480"/>
    <lineage>
        <taxon>Bacteria</taxon>
        <taxon>Pseudomonadati</taxon>
        <taxon>Pseudomonadota</taxon>
        <taxon>Betaproteobacteria</taxon>
        <taxon>Neisseriales</taxon>
        <taxon>Aquaspirillaceae</taxon>
        <taxon>Microvirgula</taxon>
    </lineage>
</organism>
<accession>A0A2S0PE81</accession>
<dbReference type="GO" id="GO:0044659">
    <property type="term" value="P:viral release from host cell by cytolysis"/>
    <property type="evidence" value="ECO:0007669"/>
    <property type="project" value="InterPro"/>
</dbReference>
<evidence type="ECO:0000313" key="1">
    <source>
        <dbReference type="EMBL" id="AVY95686.1"/>
    </source>
</evidence>
<dbReference type="Proteomes" id="UP000244173">
    <property type="component" value="Chromosome"/>
</dbReference>
<proteinExistence type="inferred from homology"/>
<dbReference type="RefSeq" id="WP_107890079.1">
    <property type="nucleotide sequence ID" value="NZ_CAURZP010000003.1"/>
</dbReference>